<protein>
    <submittedName>
        <fullName evidence="2">10485_t:CDS:1</fullName>
    </submittedName>
</protein>
<evidence type="ECO:0000313" key="3">
    <source>
        <dbReference type="Proteomes" id="UP000789572"/>
    </source>
</evidence>
<keyword evidence="3" id="KW-1185">Reference proteome</keyword>
<gene>
    <name evidence="2" type="ORF">POCULU_LOCUS8047</name>
</gene>
<comment type="caution">
    <text evidence="2">The sequence shown here is derived from an EMBL/GenBank/DDBJ whole genome shotgun (WGS) entry which is preliminary data.</text>
</comment>
<evidence type="ECO:0000313" key="2">
    <source>
        <dbReference type="EMBL" id="CAG8613113.1"/>
    </source>
</evidence>
<dbReference type="PANTHER" id="PTHR28058">
    <property type="entry name" value="37S RIBOSOMAL PROTEIN MRP51, MITOCHONDRIAL"/>
    <property type="match status" value="1"/>
</dbReference>
<sequence>MSAQLSERSFSQLFRQSRLATYDPTLPQVYTTYGSFKKQGDWGLKRNLPKILRTNVITVQALDTSEHQTPFRSAQRLVRFTRKWKENFPWSNFPSPPKDKALRNISLMSAKQFEKFLKEAEKRKHEWRQEKKDTYSPEDWLQFMNAINEKSPPSVVGLTYSHNNPGTNVLVQGRLLNKELFGYAVGISGIVAHLPSQKCLRVGIIERDKVDKFYVEQAGFNENGRIVVRLSQLPTMVRQNTLGYLGSTRFTKGFLDEDAKPKEDPDVQTQLLKKIKQLSHGEYIGIGPMRISKPPNTMKEPESDQSSNTALFGPDGLFPEISESNTEEDKAKSKNDKIEVDDYLNLMEQLGVNDKNKKRGDGNKDDS</sequence>
<name>A0A9N9CR97_9GLOM</name>
<feature type="compositionally biased region" description="Basic and acidic residues" evidence="1">
    <location>
        <begin position="327"/>
        <end position="338"/>
    </location>
</feature>
<evidence type="ECO:0000256" key="1">
    <source>
        <dbReference type="SAM" id="MobiDB-lite"/>
    </source>
</evidence>
<proteinExistence type="predicted"/>
<dbReference type="PANTHER" id="PTHR28058:SF1">
    <property type="entry name" value="SMALL RIBOSOMAL SUBUNIT PROTEIN BS1M"/>
    <property type="match status" value="1"/>
</dbReference>
<dbReference type="EMBL" id="CAJVPJ010002107">
    <property type="protein sequence ID" value="CAG8613113.1"/>
    <property type="molecule type" value="Genomic_DNA"/>
</dbReference>
<feature type="region of interest" description="Disordered" evidence="1">
    <location>
        <begin position="348"/>
        <end position="367"/>
    </location>
</feature>
<accession>A0A9N9CR97</accession>
<reference evidence="2" key="1">
    <citation type="submission" date="2021-06" db="EMBL/GenBank/DDBJ databases">
        <authorList>
            <person name="Kallberg Y."/>
            <person name="Tangrot J."/>
            <person name="Rosling A."/>
        </authorList>
    </citation>
    <scope>NUCLEOTIDE SEQUENCE</scope>
    <source>
        <strain evidence="2">IA702</strain>
    </source>
</reference>
<dbReference type="Proteomes" id="UP000789572">
    <property type="component" value="Unassembled WGS sequence"/>
</dbReference>
<dbReference type="AlphaFoldDB" id="A0A9N9CR97"/>
<dbReference type="InterPro" id="IPR016712">
    <property type="entry name" value="Rbsml_bS1m-like"/>
</dbReference>
<dbReference type="Pfam" id="PF11709">
    <property type="entry name" value="Mit_ribos_Mrp51"/>
    <property type="match status" value="1"/>
</dbReference>
<dbReference type="OrthoDB" id="2735536at2759"/>
<feature type="region of interest" description="Disordered" evidence="1">
    <location>
        <begin position="285"/>
        <end position="338"/>
    </location>
</feature>
<organism evidence="2 3">
    <name type="scientific">Paraglomus occultum</name>
    <dbReference type="NCBI Taxonomy" id="144539"/>
    <lineage>
        <taxon>Eukaryota</taxon>
        <taxon>Fungi</taxon>
        <taxon>Fungi incertae sedis</taxon>
        <taxon>Mucoromycota</taxon>
        <taxon>Glomeromycotina</taxon>
        <taxon>Glomeromycetes</taxon>
        <taxon>Paraglomerales</taxon>
        <taxon>Paraglomeraceae</taxon>
        <taxon>Paraglomus</taxon>
    </lineage>
</organism>